<dbReference type="Pfam" id="PF14525">
    <property type="entry name" value="AraC_binding_2"/>
    <property type="match status" value="1"/>
</dbReference>
<dbReference type="GO" id="GO:0043565">
    <property type="term" value="F:sequence-specific DNA binding"/>
    <property type="evidence" value="ECO:0007669"/>
    <property type="project" value="InterPro"/>
</dbReference>
<evidence type="ECO:0000256" key="1">
    <source>
        <dbReference type="ARBA" id="ARBA00023015"/>
    </source>
</evidence>
<evidence type="ECO:0000313" key="5">
    <source>
        <dbReference type="EMBL" id="RCX05863.1"/>
    </source>
</evidence>
<dbReference type="SMART" id="SM00342">
    <property type="entry name" value="HTH_ARAC"/>
    <property type="match status" value="1"/>
</dbReference>
<dbReference type="Proteomes" id="UP000253506">
    <property type="component" value="Unassembled WGS sequence"/>
</dbReference>
<dbReference type="Gene3D" id="1.10.10.60">
    <property type="entry name" value="Homeodomain-like"/>
    <property type="match status" value="1"/>
</dbReference>
<accession>A0A369A9P2</accession>
<dbReference type="PANTHER" id="PTHR46796:SF12">
    <property type="entry name" value="HTH-TYPE DNA-BINDING TRANSCRIPTIONAL ACTIVATOR EUTR"/>
    <property type="match status" value="1"/>
</dbReference>
<sequence>MLKETNKLESHCSTAKDAKLWMDSICGPHDLDVYGHSDLNFHHKGNRFPELGIVTGFLSYGCDVAININPENNLKGYSISLPVAGHQTLRHDGLELYSDENQGLIVSPASQQELNISSNCQKFQLLIPSKSVAYVAEKIIGKTIQQPIQFDAKMELIRPEMKAWWCIVQQTAKHWQTMQALYTQPQMMKDLEFSLIKGLLLSQPNNISKQFRDSLSAPSNDSIPAYLIHACEWMKKNASERIYIEEIAKHTGVSKFILFAGFRDYFNDTPLGWLKKYRMNKVRLALFDSNNREKISNIAMEWGFTHFGRFSQQYQEYFNELPSETINNARKNK</sequence>
<name>A0A369A9P2_9GAMM</name>
<feature type="domain" description="HTH araC/xylS-type" evidence="4">
    <location>
        <begin position="228"/>
        <end position="328"/>
    </location>
</feature>
<keyword evidence="2 5" id="KW-0238">DNA-binding</keyword>
<dbReference type="InterPro" id="IPR050204">
    <property type="entry name" value="AraC_XylS_family_regulators"/>
</dbReference>
<reference evidence="5 6" key="1">
    <citation type="submission" date="2018-07" db="EMBL/GenBank/DDBJ databases">
        <title>Genomic Encyclopedia of Type Strains, Phase III (KMG-III): the genomes of soil and plant-associated and newly described type strains.</title>
        <authorList>
            <person name="Whitman W."/>
        </authorList>
    </citation>
    <scope>NUCLEOTIDE SEQUENCE [LARGE SCALE GENOMIC DNA]</scope>
    <source>
        <strain evidence="5 6">CECT 7731</strain>
    </source>
</reference>
<evidence type="ECO:0000313" key="6">
    <source>
        <dbReference type="Proteomes" id="UP000253506"/>
    </source>
</evidence>
<comment type="caution">
    <text evidence="5">The sequence shown here is derived from an EMBL/GenBank/DDBJ whole genome shotgun (WGS) entry which is preliminary data.</text>
</comment>
<dbReference type="Pfam" id="PF12833">
    <property type="entry name" value="HTH_18"/>
    <property type="match status" value="1"/>
</dbReference>
<dbReference type="InterPro" id="IPR035418">
    <property type="entry name" value="AraC-bd_2"/>
</dbReference>
<evidence type="ECO:0000259" key="4">
    <source>
        <dbReference type="PROSITE" id="PS01124"/>
    </source>
</evidence>
<dbReference type="OrthoDB" id="6003540at2"/>
<dbReference type="SUPFAM" id="SSF46689">
    <property type="entry name" value="Homeodomain-like"/>
    <property type="match status" value="2"/>
</dbReference>
<dbReference type="InterPro" id="IPR018060">
    <property type="entry name" value="HTH_AraC"/>
</dbReference>
<keyword evidence="3" id="KW-0804">Transcription</keyword>
<dbReference type="PROSITE" id="PS00041">
    <property type="entry name" value="HTH_ARAC_FAMILY_1"/>
    <property type="match status" value="1"/>
</dbReference>
<proteinExistence type="predicted"/>
<evidence type="ECO:0000256" key="3">
    <source>
        <dbReference type="ARBA" id="ARBA00023163"/>
    </source>
</evidence>
<dbReference type="InterPro" id="IPR009057">
    <property type="entry name" value="Homeodomain-like_sf"/>
</dbReference>
<protein>
    <submittedName>
        <fullName evidence="5">AraC-like DNA-binding protein</fullName>
    </submittedName>
</protein>
<evidence type="ECO:0000256" key="2">
    <source>
        <dbReference type="ARBA" id="ARBA00023125"/>
    </source>
</evidence>
<dbReference type="InterPro" id="IPR018062">
    <property type="entry name" value="HTH_AraC-typ_CS"/>
</dbReference>
<gene>
    <name evidence="5" type="ORF">DFP77_110105</name>
</gene>
<dbReference type="RefSeq" id="WP_114411680.1">
    <property type="nucleotide sequence ID" value="NZ_QPJQ01000010.1"/>
</dbReference>
<dbReference type="GO" id="GO:0003700">
    <property type="term" value="F:DNA-binding transcription factor activity"/>
    <property type="evidence" value="ECO:0007669"/>
    <property type="project" value="InterPro"/>
</dbReference>
<keyword evidence="1" id="KW-0805">Transcription regulation</keyword>
<dbReference type="PROSITE" id="PS01124">
    <property type="entry name" value="HTH_ARAC_FAMILY_2"/>
    <property type="match status" value="1"/>
</dbReference>
<dbReference type="PANTHER" id="PTHR46796">
    <property type="entry name" value="HTH-TYPE TRANSCRIPTIONAL ACTIVATOR RHAS-RELATED"/>
    <property type="match status" value="1"/>
</dbReference>
<dbReference type="AlphaFoldDB" id="A0A369A9P2"/>
<organism evidence="5 6">
    <name type="scientific">Marinomonas foliarum</name>
    <dbReference type="NCBI Taxonomy" id="491950"/>
    <lineage>
        <taxon>Bacteria</taxon>
        <taxon>Pseudomonadati</taxon>
        <taxon>Pseudomonadota</taxon>
        <taxon>Gammaproteobacteria</taxon>
        <taxon>Oceanospirillales</taxon>
        <taxon>Oceanospirillaceae</taxon>
        <taxon>Marinomonas</taxon>
    </lineage>
</organism>
<dbReference type="EMBL" id="QPJQ01000010">
    <property type="protein sequence ID" value="RCX05863.1"/>
    <property type="molecule type" value="Genomic_DNA"/>
</dbReference>